<keyword evidence="2" id="KW-0732">Signal</keyword>
<feature type="compositionally biased region" description="Acidic residues" evidence="1">
    <location>
        <begin position="89"/>
        <end position="104"/>
    </location>
</feature>
<feature type="compositionally biased region" description="Acidic residues" evidence="1">
    <location>
        <begin position="193"/>
        <end position="205"/>
    </location>
</feature>
<keyword evidence="4" id="KW-1185">Reference proteome</keyword>
<accession>A0A3D8T2Q1</accession>
<proteinExistence type="predicted"/>
<dbReference type="AlphaFoldDB" id="A0A3D8T2Q1"/>
<dbReference type="EMBL" id="PVWQ01000001">
    <property type="protein sequence ID" value="RDW92845.1"/>
    <property type="molecule type" value="Genomic_DNA"/>
</dbReference>
<sequence length="205" mass="21966">MRLQQLFTVSSFILAGNVAFGADLDRNDLPSDCHSACDPLVSISQRCDRQSDDDADEARCICDADDAQTIIPRCEACIAQYRSDHPQDNDNDGDDNDDDDDDNNDTGPHDNDAYDMLTACNLQTTSYQPSSSGGSSSSSGGGGGSRRFVQRTSSAHHSSSRRPSSSGHRSSSARPSSSGRTSSTPTHSPTHIDDDDDLDFPDPTD</sequence>
<feature type="region of interest" description="Disordered" evidence="1">
    <location>
        <begin position="85"/>
        <end position="205"/>
    </location>
</feature>
<evidence type="ECO:0000256" key="1">
    <source>
        <dbReference type="SAM" id="MobiDB-lite"/>
    </source>
</evidence>
<dbReference type="RefSeq" id="XP_026608028.1">
    <property type="nucleotide sequence ID" value="XM_026742183.1"/>
</dbReference>
<organism evidence="3 4">
    <name type="scientific">Aspergillus mulundensis</name>
    <dbReference type="NCBI Taxonomy" id="1810919"/>
    <lineage>
        <taxon>Eukaryota</taxon>
        <taxon>Fungi</taxon>
        <taxon>Dikarya</taxon>
        <taxon>Ascomycota</taxon>
        <taxon>Pezizomycotina</taxon>
        <taxon>Eurotiomycetes</taxon>
        <taxon>Eurotiomycetidae</taxon>
        <taxon>Eurotiales</taxon>
        <taxon>Aspergillaceae</taxon>
        <taxon>Aspergillus</taxon>
        <taxon>Aspergillus subgen. Nidulantes</taxon>
    </lineage>
</organism>
<protein>
    <recommendedName>
        <fullName evidence="5">Extracellular membrane protein CFEM domain-containing protein</fullName>
    </recommendedName>
</protein>
<feature type="compositionally biased region" description="Low complexity" evidence="1">
    <location>
        <begin position="152"/>
        <end position="189"/>
    </location>
</feature>
<gene>
    <name evidence="3" type="ORF">DSM5745_00167</name>
</gene>
<name>A0A3D8T2Q1_9EURO</name>
<comment type="caution">
    <text evidence="3">The sequence shown here is derived from an EMBL/GenBank/DDBJ whole genome shotgun (WGS) entry which is preliminary data.</text>
</comment>
<dbReference type="Proteomes" id="UP000256690">
    <property type="component" value="Unassembled WGS sequence"/>
</dbReference>
<reference evidence="3 4" key="1">
    <citation type="journal article" date="2018" name="IMA Fungus">
        <title>IMA Genome-F 9: Draft genome sequence of Annulohypoxylon stygium, Aspergillus mulundensis, Berkeleyomyces basicola (syn. Thielaviopsis basicola), Ceratocystis smalleyi, two Cercospora beticola strains, Coleophoma cylindrospora, Fusarium fracticaudum, Phialophora cf. hyalina, and Morchella septimelata.</title>
        <authorList>
            <person name="Wingfield B.D."/>
            <person name="Bills G.F."/>
            <person name="Dong Y."/>
            <person name="Huang W."/>
            <person name="Nel W.J."/>
            <person name="Swalarsk-Parry B.S."/>
            <person name="Vaghefi N."/>
            <person name="Wilken P.M."/>
            <person name="An Z."/>
            <person name="de Beer Z.W."/>
            <person name="De Vos L."/>
            <person name="Chen L."/>
            <person name="Duong T.A."/>
            <person name="Gao Y."/>
            <person name="Hammerbacher A."/>
            <person name="Kikkert J.R."/>
            <person name="Li Y."/>
            <person name="Li H."/>
            <person name="Li K."/>
            <person name="Li Q."/>
            <person name="Liu X."/>
            <person name="Ma X."/>
            <person name="Naidoo K."/>
            <person name="Pethybridge S.J."/>
            <person name="Sun J."/>
            <person name="Steenkamp E.T."/>
            <person name="van der Nest M.A."/>
            <person name="van Wyk S."/>
            <person name="Wingfield M.J."/>
            <person name="Xiong C."/>
            <person name="Yue Q."/>
            <person name="Zhang X."/>
        </authorList>
    </citation>
    <scope>NUCLEOTIDE SEQUENCE [LARGE SCALE GENOMIC DNA]</scope>
    <source>
        <strain evidence="3 4">DSM 5745</strain>
    </source>
</reference>
<evidence type="ECO:0000313" key="4">
    <source>
        <dbReference type="Proteomes" id="UP000256690"/>
    </source>
</evidence>
<evidence type="ECO:0000313" key="3">
    <source>
        <dbReference type="EMBL" id="RDW92845.1"/>
    </source>
</evidence>
<feature type="chain" id="PRO_5017549643" description="Extracellular membrane protein CFEM domain-containing protein" evidence="2">
    <location>
        <begin position="22"/>
        <end position="205"/>
    </location>
</feature>
<dbReference type="OrthoDB" id="4843554at2759"/>
<evidence type="ECO:0008006" key="5">
    <source>
        <dbReference type="Google" id="ProtNLM"/>
    </source>
</evidence>
<feature type="signal peptide" evidence="2">
    <location>
        <begin position="1"/>
        <end position="21"/>
    </location>
</feature>
<dbReference type="STRING" id="1810919.A0A3D8T2Q1"/>
<dbReference type="GeneID" id="38110537"/>
<evidence type="ECO:0000256" key="2">
    <source>
        <dbReference type="SAM" id="SignalP"/>
    </source>
</evidence>
<feature type="compositionally biased region" description="Polar residues" evidence="1">
    <location>
        <begin position="120"/>
        <end position="129"/>
    </location>
</feature>